<gene>
    <name evidence="1" type="ORF">TGEB3V08_LOCUS7164</name>
</gene>
<organism evidence="1">
    <name type="scientific">Timema genevievae</name>
    <name type="common">Walking stick</name>
    <dbReference type="NCBI Taxonomy" id="629358"/>
    <lineage>
        <taxon>Eukaryota</taxon>
        <taxon>Metazoa</taxon>
        <taxon>Ecdysozoa</taxon>
        <taxon>Arthropoda</taxon>
        <taxon>Hexapoda</taxon>
        <taxon>Insecta</taxon>
        <taxon>Pterygota</taxon>
        <taxon>Neoptera</taxon>
        <taxon>Polyneoptera</taxon>
        <taxon>Phasmatodea</taxon>
        <taxon>Timematodea</taxon>
        <taxon>Timematoidea</taxon>
        <taxon>Timematidae</taxon>
        <taxon>Timema</taxon>
    </lineage>
</organism>
<name>A0A7R9K148_TIMGE</name>
<dbReference type="AlphaFoldDB" id="A0A7R9K148"/>
<evidence type="ECO:0000313" key="1">
    <source>
        <dbReference type="EMBL" id="CAD7598704.1"/>
    </source>
</evidence>
<sequence length="188" mass="21207">MQPQRPYLRQEIYPHLLGGRVVENHFGKTTLITPNRNSNLDLPVIGRLVYCESSALVTRPPEREKHKSKVNAVGMIYLRNVYGQSRMDKVSNEWVLKEFVLKDDPIDNVTQVISTGRLANLNTLSITFLSIDRLNISTPPCMNKVENYFGRIILNTPERDSNLKLTFIGSLVYCDSEALDPATTGASV</sequence>
<reference evidence="1" key="1">
    <citation type="submission" date="2020-11" db="EMBL/GenBank/DDBJ databases">
        <authorList>
            <person name="Tran Van P."/>
        </authorList>
    </citation>
    <scope>NUCLEOTIDE SEQUENCE</scope>
</reference>
<protein>
    <submittedName>
        <fullName evidence="1">Uncharacterized protein</fullName>
    </submittedName>
</protein>
<accession>A0A7R9K148</accession>
<proteinExistence type="predicted"/>
<dbReference type="EMBL" id="OE842132">
    <property type="protein sequence ID" value="CAD7598704.1"/>
    <property type="molecule type" value="Genomic_DNA"/>
</dbReference>